<dbReference type="AlphaFoldDB" id="A0AAE3XBL0"/>
<proteinExistence type="predicted"/>
<sequence>MPNFTEVSIGPASLNMVIYVASELLGTLKEAFPGAWTGVSVNEADLFQERTVLRSAADLEVIDGVAGFHFDMSGTAEFEPLRTIRGLVGFSTDGEGATYVIGDTLCTGTQVLARRVPLEKWSYLRVDPQVADVTAERRYGR</sequence>
<comment type="caution">
    <text evidence="1">The sequence shown here is derived from an EMBL/GenBank/DDBJ whole genome shotgun (WGS) entry which is preliminary data.</text>
</comment>
<reference evidence="1" key="1">
    <citation type="submission" date="2023-07" db="EMBL/GenBank/DDBJ databases">
        <title>Sorghum-associated microbial communities from plants grown in Nebraska, USA.</title>
        <authorList>
            <person name="Schachtman D."/>
        </authorList>
    </citation>
    <scope>NUCLEOTIDE SEQUENCE</scope>
    <source>
        <strain evidence="1">BE330</strain>
    </source>
</reference>
<protein>
    <submittedName>
        <fullName evidence="1">Uncharacterized protein</fullName>
    </submittedName>
</protein>
<dbReference type="EMBL" id="JAVDQK010000005">
    <property type="protein sequence ID" value="MDR6218790.1"/>
    <property type="molecule type" value="Genomic_DNA"/>
</dbReference>
<name>A0AAE3XBL0_9DEIO</name>
<evidence type="ECO:0000313" key="2">
    <source>
        <dbReference type="Proteomes" id="UP001185331"/>
    </source>
</evidence>
<evidence type="ECO:0000313" key="1">
    <source>
        <dbReference type="EMBL" id="MDR6218790.1"/>
    </source>
</evidence>
<organism evidence="1 2">
    <name type="scientific">Deinococcus soli</name>
    <name type="common">ex Cha et al. 2016</name>
    <dbReference type="NCBI Taxonomy" id="1309411"/>
    <lineage>
        <taxon>Bacteria</taxon>
        <taxon>Thermotogati</taxon>
        <taxon>Deinococcota</taxon>
        <taxon>Deinococci</taxon>
        <taxon>Deinococcales</taxon>
        <taxon>Deinococcaceae</taxon>
        <taxon>Deinococcus</taxon>
    </lineage>
</organism>
<gene>
    <name evidence="1" type="ORF">J2Y00_002387</name>
</gene>
<accession>A0AAE3XBL0</accession>
<dbReference type="RefSeq" id="WP_309853392.1">
    <property type="nucleotide sequence ID" value="NZ_JAVDQJ010000004.1"/>
</dbReference>
<dbReference type="Proteomes" id="UP001185331">
    <property type="component" value="Unassembled WGS sequence"/>
</dbReference>